<evidence type="ECO:0000313" key="2">
    <source>
        <dbReference type="Proteomes" id="UP001556367"/>
    </source>
</evidence>
<comment type="caution">
    <text evidence="1">The sequence shown here is derived from an EMBL/GenBank/DDBJ whole genome shotgun (WGS) entry which is preliminary data.</text>
</comment>
<proteinExistence type="predicted"/>
<protein>
    <submittedName>
        <fullName evidence="1">Uncharacterized protein</fullName>
    </submittedName>
</protein>
<organism evidence="1 2">
    <name type="scientific">Hohenbuehelia grisea</name>
    <dbReference type="NCBI Taxonomy" id="104357"/>
    <lineage>
        <taxon>Eukaryota</taxon>
        <taxon>Fungi</taxon>
        <taxon>Dikarya</taxon>
        <taxon>Basidiomycota</taxon>
        <taxon>Agaricomycotina</taxon>
        <taxon>Agaricomycetes</taxon>
        <taxon>Agaricomycetidae</taxon>
        <taxon>Agaricales</taxon>
        <taxon>Pleurotineae</taxon>
        <taxon>Pleurotaceae</taxon>
        <taxon>Hohenbuehelia</taxon>
    </lineage>
</organism>
<name>A0ABR3JCB3_9AGAR</name>
<reference evidence="2" key="1">
    <citation type="submission" date="2024-06" db="EMBL/GenBank/DDBJ databases">
        <title>Multi-omics analyses provide insights into the biosynthesis of the anticancer antibiotic pleurotin in Hohenbuehelia grisea.</title>
        <authorList>
            <person name="Weaver J.A."/>
            <person name="Alberti F."/>
        </authorList>
    </citation>
    <scope>NUCLEOTIDE SEQUENCE [LARGE SCALE GENOMIC DNA]</scope>
    <source>
        <strain evidence="2">T-177</strain>
    </source>
</reference>
<evidence type="ECO:0000313" key="1">
    <source>
        <dbReference type="EMBL" id="KAL0953063.1"/>
    </source>
</evidence>
<keyword evidence="2" id="KW-1185">Reference proteome</keyword>
<accession>A0ABR3JCB3</accession>
<dbReference type="Proteomes" id="UP001556367">
    <property type="component" value="Unassembled WGS sequence"/>
</dbReference>
<dbReference type="EMBL" id="JASNQZ010000010">
    <property type="protein sequence ID" value="KAL0953063.1"/>
    <property type="molecule type" value="Genomic_DNA"/>
</dbReference>
<sequence>MHLSSHTHPAATTTCFVTPPLLTYDQWKDWGINRPTNLSLYTQATCGDFKLSVKIALNLDDEPNPDPDARDPDAIYDHDDSTIELASHRRVAQRFLDLTKTTCKILKGL</sequence>
<gene>
    <name evidence="1" type="ORF">HGRIS_007263</name>
</gene>